<accession>A0ABV2N6G1</accession>
<dbReference type="RefSeq" id="WP_354199148.1">
    <property type="nucleotide sequence ID" value="NZ_JBEPML010000024.1"/>
</dbReference>
<dbReference type="Proteomes" id="UP001549076">
    <property type="component" value="Unassembled WGS sequence"/>
</dbReference>
<dbReference type="SUPFAM" id="SSF103481">
    <property type="entry name" value="Multidrug resistance efflux transporter EmrE"/>
    <property type="match status" value="1"/>
</dbReference>
<protein>
    <submittedName>
        <fullName evidence="3">Transporter family protein</fullName>
    </submittedName>
</protein>
<keyword evidence="4" id="KW-1185">Reference proteome</keyword>
<evidence type="ECO:0000313" key="3">
    <source>
        <dbReference type="EMBL" id="MET3794410.1"/>
    </source>
</evidence>
<feature type="transmembrane region" description="Helical" evidence="1">
    <location>
        <begin position="47"/>
        <end position="68"/>
    </location>
</feature>
<feature type="transmembrane region" description="Helical" evidence="1">
    <location>
        <begin position="110"/>
        <end position="129"/>
    </location>
</feature>
<dbReference type="InterPro" id="IPR000620">
    <property type="entry name" value="EamA_dom"/>
</dbReference>
<keyword evidence="1" id="KW-0812">Transmembrane</keyword>
<organism evidence="3 4">
    <name type="scientific">Aquamicrobium terrae</name>
    <dbReference type="NCBI Taxonomy" id="1324945"/>
    <lineage>
        <taxon>Bacteria</taxon>
        <taxon>Pseudomonadati</taxon>
        <taxon>Pseudomonadota</taxon>
        <taxon>Alphaproteobacteria</taxon>
        <taxon>Hyphomicrobiales</taxon>
        <taxon>Phyllobacteriaceae</taxon>
        <taxon>Aquamicrobium</taxon>
    </lineage>
</organism>
<reference evidence="3 4" key="1">
    <citation type="submission" date="2024-06" db="EMBL/GenBank/DDBJ databases">
        <title>Genomic Encyclopedia of Type Strains, Phase IV (KMG-IV): sequencing the most valuable type-strain genomes for metagenomic binning, comparative biology and taxonomic classification.</title>
        <authorList>
            <person name="Goeker M."/>
        </authorList>
    </citation>
    <scope>NUCLEOTIDE SEQUENCE [LARGE SCALE GENOMIC DNA]</scope>
    <source>
        <strain evidence="3 4">DSM 27865</strain>
    </source>
</reference>
<evidence type="ECO:0000259" key="2">
    <source>
        <dbReference type="Pfam" id="PF00892"/>
    </source>
</evidence>
<comment type="caution">
    <text evidence="3">The sequence shown here is derived from an EMBL/GenBank/DDBJ whole genome shotgun (WGS) entry which is preliminary data.</text>
</comment>
<keyword evidence="1" id="KW-1133">Transmembrane helix</keyword>
<dbReference type="PANTHER" id="PTHR22911:SF137">
    <property type="entry name" value="SOLUTE CARRIER FAMILY 35 MEMBER G2-RELATED"/>
    <property type="match status" value="1"/>
</dbReference>
<dbReference type="Gene3D" id="1.10.3730.20">
    <property type="match status" value="1"/>
</dbReference>
<dbReference type="PANTHER" id="PTHR22911">
    <property type="entry name" value="ACYL-MALONYL CONDENSING ENZYME-RELATED"/>
    <property type="match status" value="1"/>
</dbReference>
<feature type="transmembrane region" description="Helical" evidence="1">
    <location>
        <begin position="80"/>
        <end position="98"/>
    </location>
</feature>
<feature type="transmembrane region" description="Helical" evidence="1">
    <location>
        <begin position="20"/>
        <end position="40"/>
    </location>
</feature>
<dbReference type="InterPro" id="IPR037185">
    <property type="entry name" value="EmrE-like"/>
</dbReference>
<feature type="domain" description="EamA" evidence="2">
    <location>
        <begin position="17"/>
        <end position="152"/>
    </location>
</feature>
<sequence length="154" mass="16052">MAAHNMAGLGVNLSFSSWQFWALLSAAFAALTAIFAKVGVENVDSDFATLIRTAVILLVIAAIVMATGQAQPLGSISGKTYTFLVLSGLATGASWLCYFRALKLGQVAQVAPIDKLSVVLVAVFGMIFLGERLSAANWLGVTLIGAGAVLVAYR</sequence>
<proteinExistence type="predicted"/>
<name>A0ABV2N6G1_9HYPH</name>
<dbReference type="EMBL" id="JBEPML010000024">
    <property type="protein sequence ID" value="MET3794410.1"/>
    <property type="molecule type" value="Genomic_DNA"/>
</dbReference>
<keyword evidence="1" id="KW-0472">Membrane</keyword>
<evidence type="ECO:0000313" key="4">
    <source>
        <dbReference type="Proteomes" id="UP001549076"/>
    </source>
</evidence>
<evidence type="ECO:0000256" key="1">
    <source>
        <dbReference type="SAM" id="Phobius"/>
    </source>
</evidence>
<gene>
    <name evidence="3" type="ORF">ABID37_004650</name>
</gene>
<feature type="transmembrane region" description="Helical" evidence="1">
    <location>
        <begin position="135"/>
        <end position="153"/>
    </location>
</feature>
<dbReference type="Pfam" id="PF00892">
    <property type="entry name" value="EamA"/>
    <property type="match status" value="1"/>
</dbReference>